<protein>
    <submittedName>
        <fullName evidence="2">Uncharacterized protein</fullName>
    </submittedName>
</protein>
<sequence>MRRVSGIKPVDLHFWSFKSPLSSFLLSHDTSGHKVTIFQSSTLTTTTAFAMYKTTTSLLTLSMIALSVSGAAVDRALRGLLISRQDAGGLIDPSIIPSQCESACSDIVSTVNSCDPSDLTCGCSTQDIQEFTNCMQCFAQLDSSLESVAEQNIDNLRNICAAAGSADIPSGTASATGIFGGGSVGLSASAPGASVTRTSAGSGSGGFTISSDDASQPIQTSSSPPRTTGTSSSSSGDDGSDDSDDSDSSDSSSSGDGLAAGQNGALTSGKANAFLSVVAGVVFGVFMVL</sequence>
<dbReference type="OrthoDB" id="2564568at2759"/>
<accession>A0A8H5GMZ7</accession>
<feature type="region of interest" description="Disordered" evidence="1">
    <location>
        <begin position="190"/>
        <end position="263"/>
    </location>
</feature>
<feature type="compositionally biased region" description="Low complexity" evidence="1">
    <location>
        <begin position="220"/>
        <end position="237"/>
    </location>
</feature>
<feature type="compositionally biased region" description="Acidic residues" evidence="1">
    <location>
        <begin position="238"/>
        <end position="248"/>
    </location>
</feature>
<evidence type="ECO:0000313" key="2">
    <source>
        <dbReference type="EMBL" id="KAF5367918.1"/>
    </source>
</evidence>
<keyword evidence="3" id="KW-1185">Reference proteome</keyword>
<feature type="compositionally biased region" description="Polar residues" evidence="1">
    <location>
        <begin position="195"/>
        <end position="219"/>
    </location>
</feature>
<dbReference type="Proteomes" id="UP000559256">
    <property type="component" value="Unassembled WGS sequence"/>
</dbReference>
<comment type="caution">
    <text evidence="2">The sequence shown here is derived from an EMBL/GenBank/DDBJ whole genome shotgun (WGS) entry which is preliminary data.</text>
</comment>
<gene>
    <name evidence="2" type="ORF">D9758_004367</name>
</gene>
<dbReference type="EMBL" id="JAACJM010000017">
    <property type="protein sequence ID" value="KAF5367918.1"/>
    <property type="molecule type" value="Genomic_DNA"/>
</dbReference>
<evidence type="ECO:0000256" key="1">
    <source>
        <dbReference type="SAM" id="MobiDB-lite"/>
    </source>
</evidence>
<name>A0A8H5GMZ7_9AGAR</name>
<reference evidence="2 3" key="1">
    <citation type="journal article" date="2020" name="ISME J.">
        <title>Uncovering the hidden diversity of litter-decomposition mechanisms in mushroom-forming fungi.</title>
        <authorList>
            <person name="Floudas D."/>
            <person name="Bentzer J."/>
            <person name="Ahren D."/>
            <person name="Johansson T."/>
            <person name="Persson P."/>
            <person name="Tunlid A."/>
        </authorList>
    </citation>
    <scope>NUCLEOTIDE SEQUENCE [LARGE SCALE GENOMIC DNA]</scope>
    <source>
        <strain evidence="2 3">CBS 291.85</strain>
    </source>
</reference>
<dbReference type="AlphaFoldDB" id="A0A8H5GMZ7"/>
<evidence type="ECO:0000313" key="3">
    <source>
        <dbReference type="Proteomes" id="UP000559256"/>
    </source>
</evidence>
<proteinExistence type="predicted"/>
<organism evidence="2 3">
    <name type="scientific">Tetrapyrgos nigripes</name>
    <dbReference type="NCBI Taxonomy" id="182062"/>
    <lineage>
        <taxon>Eukaryota</taxon>
        <taxon>Fungi</taxon>
        <taxon>Dikarya</taxon>
        <taxon>Basidiomycota</taxon>
        <taxon>Agaricomycotina</taxon>
        <taxon>Agaricomycetes</taxon>
        <taxon>Agaricomycetidae</taxon>
        <taxon>Agaricales</taxon>
        <taxon>Marasmiineae</taxon>
        <taxon>Marasmiaceae</taxon>
        <taxon>Tetrapyrgos</taxon>
    </lineage>
</organism>